<dbReference type="Pfam" id="PF06769">
    <property type="entry name" value="YoeB_toxin"/>
    <property type="match status" value="1"/>
</dbReference>
<reference evidence="8" key="1">
    <citation type="journal article" date="2019" name="Int. J. Syst. Evol. Microbiol.">
        <title>The Global Catalogue of Microorganisms (GCM) 10K type strain sequencing project: providing services to taxonomists for standard genome sequencing and annotation.</title>
        <authorList>
            <consortium name="The Broad Institute Genomics Platform"/>
            <consortium name="The Broad Institute Genome Sequencing Center for Infectious Disease"/>
            <person name="Wu L."/>
            <person name="Ma J."/>
        </authorList>
    </citation>
    <scope>NUCLEOTIDE SEQUENCE [LARGE SCALE GENOMIC DNA]</scope>
    <source>
        <strain evidence="8">JCM 32105</strain>
    </source>
</reference>
<dbReference type="RefSeq" id="WP_345084299.1">
    <property type="nucleotide sequence ID" value="NZ_BAABFA010000019.1"/>
</dbReference>
<comment type="similarity">
    <text evidence="1">Belongs to the YoeB family.</text>
</comment>
<dbReference type="InterPro" id="IPR035093">
    <property type="entry name" value="RelE/ParE_toxin_dom_sf"/>
</dbReference>
<dbReference type="Proteomes" id="UP001500067">
    <property type="component" value="Unassembled WGS sequence"/>
</dbReference>
<proteinExistence type="inferred from homology"/>
<keyword evidence="5" id="KW-0378">Hydrolase</keyword>
<comment type="caution">
    <text evidence="7">The sequence shown here is derived from an EMBL/GenBank/DDBJ whole genome shotgun (WGS) entry which is preliminary data.</text>
</comment>
<dbReference type="PANTHER" id="PTHR38039:SF1">
    <property type="entry name" value="TOXIN YOEB"/>
    <property type="match status" value="1"/>
</dbReference>
<dbReference type="EMBL" id="BAABFA010000019">
    <property type="protein sequence ID" value="GAA4468948.1"/>
    <property type="molecule type" value="Genomic_DNA"/>
</dbReference>
<keyword evidence="8" id="KW-1185">Reference proteome</keyword>
<keyword evidence="3" id="KW-0540">Nuclease</keyword>
<evidence type="ECO:0000256" key="2">
    <source>
        <dbReference type="ARBA" id="ARBA00022649"/>
    </source>
</evidence>
<evidence type="ECO:0000256" key="5">
    <source>
        <dbReference type="ARBA" id="ARBA00022801"/>
    </source>
</evidence>
<dbReference type="NCBIfam" id="TIGR02116">
    <property type="entry name" value="toxin_Txe_YoeB"/>
    <property type="match status" value="1"/>
</dbReference>
<dbReference type="InterPro" id="IPR009614">
    <property type="entry name" value="YoeB_toxin"/>
</dbReference>
<evidence type="ECO:0000313" key="8">
    <source>
        <dbReference type="Proteomes" id="UP001500067"/>
    </source>
</evidence>
<evidence type="ECO:0000313" key="7">
    <source>
        <dbReference type="EMBL" id="GAA4468948.1"/>
    </source>
</evidence>
<evidence type="ECO:0000256" key="6">
    <source>
        <dbReference type="ARBA" id="ARBA00030388"/>
    </source>
</evidence>
<name>A0ABP8NPY9_9BACT</name>
<keyword evidence="2" id="KW-1277">Toxin-antitoxin system</keyword>
<keyword evidence="4" id="KW-0255">Endonuclease</keyword>
<dbReference type="Gene3D" id="3.30.2310.20">
    <property type="entry name" value="RelE-like"/>
    <property type="match status" value="1"/>
</dbReference>
<organism evidence="7 8">
    <name type="scientific">Nemorincola caseinilytica</name>
    <dbReference type="NCBI Taxonomy" id="2054315"/>
    <lineage>
        <taxon>Bacteria</taxon>
        <taxon>Pseudomonadati</taxon>
        <taxon>Bacteroidota</taxon>
        <taxon>Chitinophagia</taxon>
        <taxon>Chitinophagales</taxon>
        <taxon>Chitinophagaceae</taxon>
        <taxon>Nemorincola</taxon>
    </lineage>
</organism>
<protein>
    <recommendedName>
        <fullName evidence="6">Putative mRNA interferase YoeB</fullName>
    </recommendedName>
</protein>
<dbReference type="PANTHER" id="PTHR38039">
    <property type="entry name" value="TOXIN YOEB"/>
    <property type="match status" value="1"/>
</dbReference>
<accession>A0ABP8NPY9</accession>
<sequence length="86" mass="10278">MRRVTFTPDAFREYNEWMEADPEIIQKIILLLRNIQNTPFTGLGKPEPLKGAFSGYWSRRITHEHRLIYKITNTDIEIIKCRGHYQ</sequence>
<gene>
    <name evidence="7" type="ORF">GCM10023093_27550</name>
</gene>
<evidence type="ECO:0000256" key="1">
    <source>
        <dbReference type="ARBA" id="ARBA00008172"/>
    </source>
</evidence>
<evidence type="ECO:0000256" key="3">
    <source>
        <dbReference type="ARBA" id="ARBA00022722"/>
    </source>
</evidence>
<evidence type="ECO:0000256" key="4">
    <source>
        <dbReference type="ARBA" id="ARBA00022759"/>
    </source>
</evidence>
<dbReference type="SUPFAM" id="SSF143011">
    <property type="entry name" value="RelE-like"/>
    <property type="match status" value="1"/>
</dbReference>